<dbReference type="Proteomes" id="UP000640335">
    <property type="component" value="Unassembled WGS sequence"/>
</dbReference>
<comment type="caution">
    <text evidence="2">The sequence shown here is derived from an EMBL/GenBank/DDBJ whole genome shotgun (WGS) entry which is preliminary data.</text>
</comment>
<dbReference type="EMBL" id="JACSQZ010000027">
    <property type="protein sequence ID" value="MBD7915225.1"/>
    <property type="molecule type" value="Genomic_DNA"/>
</dbReference>
<proteinExistence type="predicted"/>
<evidence type="ECO:0000313" key="2">
    <source>
        <dbReference type="EMBL" id="MBD7915225.1"/>
    </source>
</evidence>
<accession>A0ABR8Q480</accession>
<feature type="compositionally biased region" description="Basic and acidic residues" evidence="1">
    <location>
        <begin position="129"/>
        <end position="144"/>
    </location>
</feature>
<keyword evidence="3" id="KW-1185">Reference proteome</keyword>
<feature type="region of interest" description="Disordered" evidence="1">
    <location>
        <begin position="103"/>
        <end position="148"/>
    </location>
</feature>
<evidence type="ECO:0000256" key="1">
    <source>
        <dbReference type="SAM" id="MobiDB-lite"/>
    </source>
</evidence>
<dbReference type="RefSeq" id="WP_191749987.1">
    <property type="nucleotide sequence ID" value="NZ_JACSQZ010000027.1"/>
</dbReference>
<reference evidence="2 3" key="1">
    <citation type="submission" date="2020-08" db="EMBL/GenBank/DDBJ databases">
        <title>A Genomic Blueprint of the Chicken Gut Microbiome.</title>
        <authorList>
            <person name="Gilroy R."/>
            <person name="Ravi A."/>
            <person name="Getino M."/>
            <person name="Pursley I."/>
            <person name="Horton D.L."/>
            <person name="Alikhan N.-F."/>
            <person name="Baker D."/>
            <person name="Gharbi K."/>
            <person name="Hall N."/>
            <person name="Watson M."/>
            <person name="Adriaenssens E.M."/>
            <person name="Foster-Nyarko E."/>
            <person name="Jarju S."/>
            <person name="Secka A."/>
            <person name="Antonio M."/>
            <person name="Oren A."/>
            <person name="Chaudhuri R."/>
            <person name="La Ragione R.M."/>
            <person name="Hildebrand F."/>
            <person name="Pallen M.J."/>
        </authorList>
    </citation>
    <scope>NUCLEOTIDE SEQUENCE [LARGE SCALE GENOMIC DNA]</scope>
    <source>
        <strain evidence="2 3">Sa3CUN1</strain>
    </source>
</reference>
<protein>
    <submittedName>
        <fullName evidence="2">Uncharacterized protein</fullName>
    </submittedName>
</protein>
<organism evidence="2 3">
    <name type="scientific">Clostridium gallinarum</name>
    <dbReference type="NCBI Taxonomy" id="2762246"/>
    <lineage>
        <taxon>Bacteria</taxon>
        <taxon>Bacillati</taxon>
        <taxon>Bacillota</taxon>
        <taxon>Clostridia</taxon>
        <taxon>Eubacteriales</taxon>
        <taxon>Clostridiaceae</taxon>
        <taxon>Clostridium</taxon>
    </lineage>
</organism>
<evidence type="ECO:0000313" key="3">
    <source>
        <dbReference type="Proteomes" id="UP000640335"/>
    </source>
</evidence>
<feature type="compositionally biased region" description="Polar residues" evidence="1">
    <location>
        <begin position="112"/>
        <end position="121"/>
    </location>
</feature>
<sequence>MHIVEREIRKKYRYSNLSYVFDVYMECEYRANLTQEEYEGLQPGEFRFDYESWERRLGISKKQLVRAIKELTVNNAVIVQTFKGRKGISSKYFLTRFKEQKKEQNEELKGNSKGTETNLENTGFEDDGGTEKGTQKEQNEEQKKVHSSRYNNLDIISNKEKGTSIDKIINAYTGNLELRNTLKEFLKMRKSIKKPMTDQAMKLLINKLDKLGSNDNEKIEILNQSIFNSWQGIFELKNKVVENNKTIDISSYITK</sequence>
<name>A0ABR8Q480_9CLOT</name>
<gene>
    <name evidence="2" type="ORF">H9660_08705</name>
</gene>